<sequence>MSDTLSACLGIFASLRNEDNLAAPNNIWGVPVAWDDRPSWKDDTYDSRIHHLPGKTIFFWIYWRKVSPGQRNKGFPSWSWAGWTGPTNLNEEQPTTELDSECDLARKPDSLRIQFGNLLTKPNFPLASTFHHEGASLSDFEFLESSRYMHAVAWCFTASLKYYDGTEIHTCHAIELALQGSAENGQTRSWYHRTKITTPTDFFKPHWYARLPVTAGLDQLIEVFLDSEESPPRKPSPSRSTTLDLDSVGLAHFCRKSYDLTSKGQRRIRAFRNHRRLFATRVLFRDRGQGVDDSSSLSILHR</sequence>
<reference evidence="1" key="1">
    <citation type="submission" date="2023-06" db="EMBL/GenBank/DDBJ databases">
        <title>Genome-scale phylogeny and comparative genomics of the fungal order Sordariales.</title>
        <authorList>
            <consortium name="Lawrence Berkeley National Laboratory"/>
            <person name="Hensen N."/>
            <person name="Bonometti L."/>
            <person name="Westerberg I."/>
            <person name="Brannstrom I.O."/>
            <person name="Guillou S."/>
            <person name="Cros-Aarteil S."/>
            <person name="Calhoun S."/>
            <person name="Haridas S."/>
            <person name="Kuo A."/>
            <person name="Mondo S."/>
            <person name="Pangilinan J."/>
            <person name="Riley R."/>
            <person name="Labutti K."/>
            <person name="Andreopoulos B."/>
            <person name="Lipzen A."/>
            <person name="Chen C."/>
            <person name="Yanf M."/>
            <person name="Daum C."/>
            <person name="Ng V."/>
            <person name="Clum A."/>
            <person name="Steindorff A."/>
            <person name="Ohm R."/>
            <person name="Martin F."/>
            <person name="Silar P."/>
            <person name="Natvig D."/>
            <person name="Lalanne C."/>
            <person name="Gautier V."/>
            <person name="Ament-Velasquez S.L."/>
            <person name="Kruys A."/>
            <person name="Hutchinson M.I."/>
            <person name="Powell A.J."/>
            <person name="Barry K."/>
            <person name="Miller A.N."/>
            <person name="Grigoriev I.V."/>
            <person name="Debuchy R."/>
            <person name="Gladieux P."/>
            <person name="Thoren M.H."/>
            <person name="Johannesson H."/>
        </authorList>
    </citation>
    <scope>NUCLEOTIDE SEQUENCE</scope>
    <source>
        <strain evidence="1">CBS 540.89</strain>
    </source>
</reference>
<name>A0AA40K0Z8_9PEZI</name>
<dbReference type="AlphaFoldDB" id="A0AA40K0Z8"/>
<keyword evidence="2" id="KW-1185">Reference proteome</keyword>
<accession>A0AA40K0Z8</accession>
<evidence type="ECO:0000313" key="1">
    <source>
        <dbReference type="EMBL" id="KAK0741617.1"/>
    </source>
</evidence>
<evidence type="ECO:0000313" key="2">
    <source>
        <dbReference type="Proteomes" id="UP001172159"/>
    </source>
</evidence>
<dbReference type="Proteomes" id="UP001172159">
    <property type="component" value="Unassembled WGS sequence"/>
</dbReference>
<protein>
    <submittedName>
        <fullName evidence="1">Uncharacterized protein</fullName>
    </submittedName>
</protein>
<comment type="caution">
    <text evidence="1">The sequence shown here is derived from an EMBL/GenBank/DDBJ whole genome shotgun (WGS) entry which is preliminary data.</text>
</comment>
<gene>
    <name evidence="1" type="ORF">B0T21DRAFT_116916</name>
</gene>
<proteinExistence type="predicted"/>
<dbReference type="EMBL" id="JAUKTV010000003">
    <property type="protein sequence ID" value="KAK0741617.1"/>
    <property type="molecule type" value="Genomic_DNA"/>
</dbReference>
<organism evidence="1 2">
    <name type="scientific">Apiosordaria backusii</name>
    <dbReference type="NCBI Taxonomy" id="314023"/>
    <lineage>
        <taxon>Eukaryota</taxon>
        <taxon>Fungi</taxon>
        <taxon>Dikarya</taxon>
        <taxon>Ascomycota</taxon>
        <taxon>Pezizomycotina</taxon>
        <taxon>Sordariomycetes</taxon>
        <taxon>Sordariomycetidae</taxon>
        <taxon>Sordariales</taxon>
        <taxon>Lasiosphaeriaceae</taxon>
        <taxon>Apiosordaria</taxon>
    </lineage>
</organism>